<dbReference type="RefSeq" id="WP_342074306.1">
    <property type="nucleotide sequence ID" value="NZ_JAQJCQ010000015.1"/>
</dbReference>
<accession>A0ABU9LE33</accession>
<dbReference type="PANTHER" id="PTHR37017:SF11">
    <property type="entry name" value="ESTERASE_LIPASE_THIOESTERASE DOMAIN-CONTAINING PROTEIN"/>
    <property type="match status" value="1"/>
</dbReference>
<dbReference type="Gene3D" id="3.40.50.1820">
    <property type="entry name" value="alpha/beta hydrolase"/>
    <property type="match status" value="1"/>
</dbReference>
<dbReference type="InterPro" id="IPR052897">
    <property type="entry name" value="Sec-Metab_Biosynth_Hydrolase"/>
</dbReference>
<keyword evidence="4" id="KW-1185">Reference proteome</keyword>
<dbReference type="InterPro" id="IPR029058">
    <property type="entry name" value="AB_hydrolase_fold"/>
</dbReference>
<dbReference type="Pfam" id="PF12697">
    <property type="entry name" value="Abhydrolase_6"/>
    <property type="match status" value="1"/>
</dbReference>
<name>A0ABU9LE33_9XANT</name>
<dbReference type="SUPFAM" id="SSF53474">
    <property type="entry name" value="alpha/beta-Hydrolases"/>
    <property type="match status" value="1"/>
</dbReference>
<keyword evidence="3" id="KW-0378">Hydrolase</keyword>
<evidence type="ECO:0000259" key="2">
    <source>
        <dbReference type="Pfam" id="PF12697"/>
    </source>
</evidence>
<dbReference type="Proteomes" id="UP001486626">
    <property type="component" value="Unassembled WGS sequence"/>
</dbReference>
<proteinExistence type="predicted"/>
<evidence type="ECO:0000313" key="4">
    <source>
        <dbReference type="Proteomes" id="UP001486626"/>
    </source>
</evidence>
<keyword evidence="1" id="KW-0732">Signal</keyword>
<feature type="signal peptide" evidence="1">
    <location>
        <begin position="1"/>
        <end position="28"/>
    </location>
</feature>
<dbReference type="InterPro" id="IPR000073">
    <property type="entry name" value="AB_hydrolase_1"/>
</dbReference>
<dbReference type="EMBL" id="JAQJCQ010000015">
    <property type="protein sequence ID" value="MEL4893051.1"/>
    <property type="molecule type" value="Genomic_DNA"/>
</dbReference>
<evidence type="ECO:0000313" key="3">
    <source>
        <dbReference type="EMBL" id="MEL4893051.1"/>
    </source>
</evidence>
<feature type="chain" id="PRO_5047103448" evidence="1">
    <location>
        <begin position="29"/>
        <end position="260"/>
    </location>
</feature>
<sequence length="260" mass="27765">MAFPTKLLAGLAVAGVLAAGAFPRSSRAATLRGAVPNIVLVHGAFVDGSSWAEVVRRLQRKGYHVTAVQNSLTSLADDVAATRRVLARQRGPVLLVGHSWAGAVITEAGNADNVRGLVYLSALVPDSNESVADLLTRLHAPMDGLTPDADGWLWLDAPAAFRTVMAGDVPMDKVRVLAATQQPIAARAFADRVSHAAWRSKPSWYLVTDKDHALPPTVQRQLAHDIGAQVQHLASSHLSLVSHPQVVADFIDRAVREVAR</sequence>
<organism evidence="3 4">
    <name type="scientific">Xanthomonas protegens</name>
    <dbReference type="NCBI Taxonomy" id="3380705"/>
    <lineage>
        <taxon>Bacteria</taxon>
        <taxon>Pseudomonadati</taxon>
        <taxon>Pseudomonadota</taxon>
        <taxon>Gammaproteobacteria</taxon>
        <taxon>Lysobacterales</taxon>
        <taxon>Lysobacteraceae</taxon>
        <taxon>Xanthomonas</taxon>
    </lineage>
</organism>
<evidence type="ECO:0000256" key="1">
    <source>
        <dbReference type="SAM" id="SignalP"/>
    </source>
</evidence>
<protein>
    <submittedName>
        <fullName evidence="3">Alpha/beta hydrolase</fullName>
    </submittedName>
</protein>
<feature type="domain" description="AB hydrolase-1" evidence="2">
    <location>
        <begin position="38"/>
        <end position="249"/>
    </location>
</feature>
<reference evidence="3 4" key="1">
    <citation type="journal article" date="2024" name="FEMS Microbiol. Lett.">
        <title>Xanthomonas protegens sp. nov., a novel rice seed-associated bacterium, provides in vivo protection against X. oryzae pv. oryzae, the bacterial leaf blight pathogen.</title>
        <authorList>
            <person name="Rana R."/>
            <person name="Sharma A."/>
            <person name="Madhavan V.N."/>
            <person name="Korpole S."/>
            <person name="Sonti R.V."/>
            <person name="Patel H.K."/>
            <person name="Patil P.B."/>
        </authorList>
    </citation>
    <scope>NUCLEOTIDE SEQUENCE [LARGE SCALE GENOMIC DNA]</scope>
    <source>
        <strain evidence="3 4">PPL118</strain>
    </source>
</reference>
<dbReference type="GO" id="GO:0016787">
    <property type="term" value="F:hydrolase activity"/>
    <property type="evidence" value="ECO:0007669"/>
    <property type="project" value="UniProtKB-KW"/>
</dbReference>
<dbReference type="PANTHER" id="PTHR37017">
    <property type="entry name" value="AB HYDROLASE-1 DOMAIN-CONTAINING PROTEIN-RELATED"/>
    <property type="match status" value="1"/>
</dbReference>
<gene>
    <name evidence="3" type="ORF">PIQ37_16640</name>
</gene>
<comment type="caution">
    <text evidence="3">The sequence shown here is derived from an EMBL/GenBank/DDBJ whole genome shotgun (WGS) entry which is preliminary data.</text>
</comment>